<proteinExistence type="predicted"/>
<accession>A0A2P2M0Z7</accession>
<name>A0A2P2M0Z7_RHIMU</name>
<organism evidence="1">
    <name type="scientific">Rhizophora mucronata</name>
    <name type="common">Asiatic mangrove</name>
    <dbReference type="NCBI Taxonomy" id="61149"/>
    <lineage>
        <taxon>Eukaryota</taxon>
        <taxon>Viridiplantae</taxon>
        <taxon>Streptophyta</taxon>
        <taxon>Embryophyta</taxon>
        <taxon>Tracheophyta</taxon>
        <taxon>Spermatophyta</taxon>
        <taxon>Magnoliopsida</taxon>
        <taxon>eudicotyledons</taxon>
        <taxon>Gunneridae</taxon>
        <taxon>Pentapetalae</taxon>
        <taxon>rosids</taxon>
        <taxon>fabids</taxon>
        <taxon>Malpighiales</taxon>
        <taxon>Rhizophoraceae</taxon>
        <taxon>Rhizophora</taxon>
    </lineage>
</organism>
<dbReference type="EMBL" id="GGEC01043413">
    <property type="protein sequence ID" value="MBX23897.1"/>
    <property type="molecule type" value="Transcribed_RNA"/>
</dbReference>
<sequence>MRNLNFKARQAYLANSFLRYTLVSRSWGENIVEIKYLLRCRSASGAKRLTYLGAAHTQSSMKMGSPICCLHHHGNY</sequence>
<protein>
    <submittedName>
        <fullName evidence="1">Uncharacterized protein MANES_17G097200</fullName>
    </submittedName>
</protein>
<dbReference type="AlphaFoldDB" id="A0A2P2M0Z7"/>
<reference evidence="1" key="1">
    <citation type="submission" date="2018-02" db="EMBL/GenBank/DDBJ databases">
        <title>Rhizophora mucronata_Transcriptome.</title>
        <authorList>
            <person name="Meera S.P."/>
            <person name="Sreeshan A."/>
            <person name="Augustine A."/>
        </authorList>
    </citation>
    <scope>NUCLEOTIDE SEQUENCE</scope>
    <source>
        <tissue evidence="1">Leaf</tissue>
    </source>
</reference>
<evidence type="ECO:0000313" key="1">
    <source>
        <dbReference type="EMBL" id="MBX23897.1"/>
    </source>
</evidence>